<protein>
    <recommendedName>
        <fullName evidence="4">Zn(2)-C6 fungal-type domain-containing protein</fullName>
    </recommendedName>
</protein>
<feature type="region of interest" description="Disordered" evidence="3">
    <location>
        <begin position="1"/>
        <end position="53"/>
    </location>
</feature>
<dbReference type="PROSITE" id="PS50048">
    <property type="entry name" value="ZN2_CY6_FUNGAL_2"/>
    <property type="match status" value="1"/>
</dbReference>
<evidence type="ECO:0000256" key="2">
    <source>
        <dbReference type="ARBA" id="ARBA00023242"/>
    </source>
</evidence>
<sequence length="1018" mass="114035">MPSPASGNAGNVKRPAVEGDDENDRSKGPIKTTTAPSASGPKKLARGDRAQEDYSAKVKTRMSTYTRTGQACDRCKVRKIRCDALPDGCSSCASQAIKCFVTDRVSGRTERRGYLRDLERENDSMLAHIRELEQLIADKGIEVWPFAATVQSETGPAPDGADQPITNPMKVSVPLEDGWDKLGSLWVKPSDSKNVPSKPLLVPNFPRSRLESRPEETWLGVGWDSRPLSSINGTTLTIMGTTIDTASFDAPDMDEPASNSNLTTPLYNKSVQAFLQSASGLNPPVEISLPPREEAFTYTQYYFMFMASYIPILHKPTFMRLLERVYDEPDFKPTTAELVQVHMVFAIIFYQYGVRNWQEAEQSAHLNATSNKHYHFAISKFYELYASRDIAALQAMTLLAAHTRSFPKPGCGLLITNLAFQRAIDLEYHRNPKIPETGTNLGIELRKRIWWVLITIYVAVTGRRGRPMPITVEEFDTAFPEPLNDEQLTETGVDRTQSTPCNWQVGLATFKLIPIMMEMYSNIYSVRRDTQSYGTIVAALEKELDKWESELPEDLRLDLEQTPQQHNLGALYLKGYCLEVRLSLRHTSTSPITDHATMAQNTKICEETARELLRTVKHVSELKSLDTTWTQMSIYTMAAFSLLVSYWTRRKETTPDEIATLRQEMEDWMGVLRELSQLMGSGPGILNQIGSIIERTIIWIENETSRPPPPPAIKQEPVHHGTQASQQVQHQGTLNQNHTAPAVRLKSDQAPADASIAHVQAHGPVEARPATAPINAPAPQQVHHQHQQQQHQQQHQQQQQQQQQQQHSLQHRASPHQIAQQQQVHPESTGEKHYYHDHTQEMNAPPSYPITYANHSHHDGTLTAQPYDHETAMYYSATSQHAAPSSVVSVTPGAESNPLIAFASQAAQHVNTTEQLMWQRAGGNAWQDWTAAIADSDDRYGAGALLTLGNTAAVSGSGHRNSIASMSGAQHNPQDIAVQWPMVINTMVDHQNPHMHLQQQQQHHPHHAQHSHHQHVHQ</sequence>
<dbReference type="Pfam" id="PF04082">
    <property type="entry name" value="Fungal_trans"/>
    <property type="match status" value="1"/>
</dbReference>
<feature type="compositionally biased region" description="Polar residues" evidence="3">
    <location>
        <begin position="722"/>
        <end position="733"/>
    </location>
</feature>
<organism evidence="5 6">
    <name type="scientific">Clonostachys byssicola</name>
    <dbReference type="NCBI Taxonomy" id="160290"/>
    <lineage>
        <taxon>Eukaryota</taxon>
        <taxon>Fungi</taxon>
        <taxon>Dikarya</taxon>
        <taxon>Ascomycota</taxon>
        <taxon>Pezizomycotina</taxon>
        <taxon>Sordariomycetes</taxon>
        <taxon>Hypocreomycetidae</taxon>
        <taxon>Hypocreales</taxon>
        <taxon>Bionectriaceae</taxon>
        <taxon>Clonostachys</taxon>
    </lineage>
</organism>
<dbReference type="PROSITE" id="PS00463">
    <property type="entry name" value="ZN2_CY6_FUNGAL_1"/>
    <property type="match status" value="1"/>
</dbReference>
<dbReference type="GO" id="GO:0006351">
    <property type="term" value="P:DNA-templated transcription"/>
    <property type="evidence" value="ECO:0007669"/>
    <property type="project" value="InterPro"/>
</dbReference>
<feature type="region of interest" description="Disordered" evidence="3">
    <location>
        <begin position="995"/>
        <end position="1018"/>
    </location>
</feature>
<evidence type="ECO:0000313" key="5">
    <source>
        <dbReference type="EMBL" id="CAG9982186.1"/>
    </source>
</evidence>
<dbReference type="GO" id="GO:0000981">
    <property type="term" value="F:DNA-binding transcription factor activity, RNA polymerase II-specific"/>
    <property type="evidence" value="ECO:0007669"/>
    <property type="project" value="InterPro"/>
</dbReference>
<dbReference type="EMBL" id="CABFNO020001339">
    <property type="protein sequence ID" value="CAG9982186.1"/>
    <property type="molecule type" value="Genomic_DNA"/>
</dbReference>
<evidence type="ECO:0000313" key="6">
    <source>
        <dbReference type="Proteomes" id="UP000754883"/>
    </source>
</evidence>
<comment type="caution">
    <text evidence="5">The sequence shown here is derived from an EMBL/GenBank/DDBJ whole genome shotgun (WGS) entry which is preliminary data.</text>
</comment>
<dbReference type="GO" id="GO:0008270">
    <property type="term" value="F:zinc ion binding"/>
    <property type="evidence" value="ECO:0007669"/>
    <property type="project" value="InterPro"/>
</dbReference>
<dbReference type="Gene3D" id="4.10.240.10">
    <property type="entry name" value="Zn(2)-C6 fungal-type DNA-binding domain"/>
    <property type="match status" value="1"/>
</dbReference>
<proteinExistence type="predicted"/>
<dbReference type="CDD" id="cd12148">
    <property type="entry name" value="fungal_TF_MHR"/>
    <property type="match status" value="1"/>
</dbReference>
<feature type="compositionally biased region" description="Basic residues" evidence="3">
    <location>
        <begin position="1003"/>
        <end position="1018"/>
    </location>
</feature>
<dbReference type="OrthoDB" id="4456959at2759"/>
<dbReference type="Pfam" id="PF00172">
    <property type="entry name" value="Zn_clus"/>
    <property type="match status" value="1"/>
</dbReference>
<reference evidence="5" key="1">
    <citation type="submission" date="2021-10" db="EMBL/GenBank/DDBJ databases">
        <authorList>
            <person name="Piombo E."/>
        </authorList>
    </citation>
    <scope>NUCLEOTIDE SEQUENCE</scope>
</reference>
<dbReference type="SUPFAM" id="SSF57701">
    <property type="entry name" value="Zn2/Cys6 DNA-binding domain"/>
    <property type="match status" value="1"/>
</dbReference>
<feature type="region of interest" description="Disordered" evidence="3">
    <location>
        <begin position="769"/>
        <end position="863"/>
    </location>
</feature>
<evidence type="ECO:0000256" key="1">
    <source>
        <dbReference type="ARBA" id="ARBA00022723"/>
    </source>
</evidence>
<gene>
    <name evidence="5" type="ORF">CBYS24578_00015684</name>
</gene>
<keyword evidence="6" id="KW-1185">Reference proteome</keyword>
<dbReference type="PANTHER" id="PTHR46910:SF4">
    <property type="entry name" value="ZN(2)-C6 FUNGAL-TYPE DOMAIN-CONTAINING PROTEIN"/>
    <property type="match status" value="1"/>
</dbReference>
<evidence type="ECO:0000259" key="4">
    <source>
        <dbReference type="PROSITE" id="PS50048"/>
    </source>
</evidence>
<dbReference type="InterPro" id="IPR036864">
    <property type="entry name" value="Zn2-C6_fun-type_DNA-bd_sf"/>
</dbReference>
<dbReference type="PANTHER" id="PTHR46910">
    <property type="entry name" value="TRANSCRIPTION FACTOR PDR1"/>
    <property type="match status" value="1"/>
</dbReference>
<feature type="compositionally biased region" description="Low complexity" evidence="3">
    <location>
        <begin position="787"/>
        <end position="807"/>
    </location>
</feature>
<accession>A0A9N9U9B3</accession>
<name>A0A9N9U9B3_9HYPO</name>
<feature type="domain" description="Zn(2)-C6 fungal-type" evidence="4">
    <location>
        <begin position="71"/>
        <end position="99"/>
    </location>
</feature>
<feature type="compositionally biased region" description="Basic and acidic residues" evidence="3">
    <location>
        <begin position="828"/>
        <end position="840"/>
    </location>
</feature>
<dbReference type="GO" id="GO:0003677">
    <property type="term" value="F:DNA binding"/>
    <property type="evidence" value="ECO:0007669"/>
    <property type="project" value="InterPro"/>
</dbReference>
<evidence type="ECO:0000256" key="3">
    <source>
        <dbReference type="SAM" id="MobiDB-lite"/>
    </source>
</evidence>
<feature type="compositionally biased region" description="Polar residues" evidence="3">
    <location>
        <begin position="817"/>
        <end position="826"/>
    </location>
</feature>
<dbReference type="InterPro" id="IPR007219">
    <property type="entry name" value="XnlR_reg_dom"/>
</dbReference>
<keyword evidence="1" id="KW-0479">Metal-binding</keyword>
<dbReference type="AlphaFoldDB" id="A0A9N9U9B3"/>
<dbReference type="InterPro" id="IPR050987">
    <property type="entry name" value="AtrR-like"/>
</dbReference>
<dbReference type="SMART" id="SM00066">
    <property type="entry name" value="GAL4"/>
    <property type="match status" value="1"/>
</dbReference>
<feature type="region of interest" description="Disordered" evidence="3">
    <location>
        <begin position="703"/>
        <end position="733"/>
    </location>
</feature>
<dbReference type="InterPro" id="IPR001138">
    <property type="entry name" value="Zn2Cys6_DnaBD"/>
</dbReference>
<keyword evidence="2" id="KW-0539">Nucleus</keyword>
<dbReference type="Proteomes" id="UP000754883">
    <property type="component" value="Unassembled WGS sequence"/>
</dbReference>
<dbReference type="CDD" id="cd00067">
    <property type="entry name" value="GAL4"/>
    <property type="match status" value="1"/>
</dbReference>